<comment type="function">
    <text evidence="9">Reversibly transfers an adenylyl group from ATP to 4'-phosphopantetheine, yielding dephospho-CoA (dPCoA) and pyrophosphate.</text>
</comment>
<dbReference type="CDD" id="cd02163">
    <property type="entry name" value="PPAT"/>
    <property type="match status" value="1"/>
</dbReference>
<organism evidence="11">
    <name type="scientific">Proteinivorax tanatarense</name>
    <dbReference type="NCBI Taxonomy" id="1260629"/>
    <lineage>
        <taxon>Bacteria</taxon>
        <taxon>Bacillati</taxon>
        <taxon>Bacillota</taxon>
        <taxon>Clostridia</taxon>
        <taxon>Eubacteriales</taxon>
        <taxon>Proteinivoracaceae</taxon>
        <taxon>Proteinivorax</taxon>
    </lineage>
</organism>
<dbReference type="Pfam" id="PF01467">
    <property type="entry name" value="CTP_transf_like"/>
    <property type="match status" value="1"/>
</dbReference>
<dbReference type="HAMAP" id="MF_00151">
    <property type="entry name" value="PPAT_bact"/>
    <property type="match status" value="1"/>
</dbReference>
<dbReference type="AlphaFoldDB" id="A0AAU7VR92"/>
<dbReference type="InterPro" id="IPR004821">
    <property type="entry name" value="Cyt_trans-like"/>
</dbReference>
<sequence>MTKAVYPGSFDPVTNGHLDIIKRGTKTFDSVIVAVAHNSNKTPLFSNEERVNMLIKATKDFDNVIVDTFDGLLVNYCAKYKAGVIIKGLRAVSDFEYELQMASINKKLEKNVETLFMMTNNKYSFLSSSLVKEIAKWDGCIEGLVPKDVEIKLKEKFGYK</sequence>
<dbReference type="EMBL" id="CP158367">
    <property type="protein sequence ID" value="XBX76169.1"/>
    <property type="molecule type" value="Genomic_DNA"/>
</dbReference>
<feature type="binding site" evidence="9">
    <location>
        <begin position="88"/>
        <end position="90"/>
    </location>
    <ligand>
        <name>ATP</name>
        <dbReference type="ChEBI" id="CHEBI:30616"/>
    </ligand>
</feature>
<feature type="binding site" evidence="9">
    <location>
        <position position="17"/>
    </location>
    <ligand>
        <name>ATP</name>
        <dbReference type="ChEBI" id="CHEBI:30616"/>
    </ligand>
</feature>
<dbReference type="PRINTS" id="PR01020">
    <property type="entry name" value="LPSBIOSNTHSS"/>
</dbReference>
<dbReference type="NCBIfam" id="TIGR00125">
    <property type="entry name" value="cyt_tran_rel"/>
    <property type="match status" value="1"/>
</dbReference>
<feature type="binding site" evidence="9">
    <location>
        <position position="73"/>
    </location>
    <ligand>
        <name>substrate</name>
    </ligand>
</feature>
<dbReference type="EC" id="2.7.7.3" evidence="9"/>
<feature type="binding site" evidence="9">
    <location>
        <position position="98"/>
    </location>
    <ligand>
        <name>ATP</name>
        <dbReference type="ChEBI" id="CHEBI:30616"/>
    </ligand>
</feature>
<feature type="binding site" evidence="9">
    <location>
        <position position="9"/>
    </location>
    <ligand>
        <name>substrate</name>
    </ligand>
</feature>
<comment type="subunit">
    <text evidence="9">Homohexamer.</text>
</comment>
<keyword evidence="5 9" id="KW-0067">ATP-binding</keyword>
<evidence type="ECO:0000256" key="6">
    <source>
        <dbReference type="ARBA" id="ARBA00022842"/>
    </source>
</evidence>
<evidence type="ECO:0000256" key="8">
    <source>
        <dbReference type="ARBA" id="ARBA00029346"/>
    </source>
</evidence>
<comment type="pathway">
    <text evidence="9">Cofactor biosynthesis; coenzyme A biosynthesis; CoA from (R)-pantothenate: step 4/5.</text>
</comment>
<keyword evidence="6 9" id="KW-0460">Magnesium</keyword>
<feature type="domain" description="Cytidyltransferase-like" evidence="10">
    <location>
        <begin position="5"/>
        <end position="133"/>
    </location>
</feature>
<feature type="binding site" evidence="9">
    <location>
        <position position="41"/>
    </location>
    <ligand>
        <name>substrate</name>
    </ligand>
</feature>
<comment type="similarity">
    <text evidence="9">Belongs to the bacterial CoaD family.</text>
</comment>
<reference evidence="11" key="2">
    <citation type="submission" date="2024-06" db="EMBL/GenBank/DDBJ databases">
        <authorList>
            <person name="Petrova K.O."/>
            <person name="Toshchakov S.V."/>
            <person name="Boltjanskaja Y.V."/>
            <person name="Kevbrin V."/>
        </authorList>
    </citation>
    <scope>NUCLEOTIDE SEQUENCE</scope>
    <source>
        <strain evidence="11">Z-910T</strain>
    </source>
</reference>
<evidence type="ECO:0000256" key="4">
    <source>
        <dbReference type="ARBA" id="ARBA00022741"/>
    </source>
</evidence>
<dbReference type="GO" id="GO:0004595">
    <property type="term" value="F:pantetheine-phosphate adenylyltransferase activity"/>
    <property type="evidence" value="ECO:0007669"/>
    <property type="project" value="UniProtKB-UniRule"/>
</dbReference>
<dbReference type="Gene3D" id="3.40.50.620">
    <property type="entry name" value="HUPs"/>
    <property type="match status" value="1"/>
</dbReference>
<comment type="catalytic activity">
    <reaction evidence="8 9">
        <text>(R)-4'-phosphopantetheine + ATP + H(+) = 3'-dephospho-CoA + diphosphate</text>
        <dbReference type="Rhea" id="RHEA:19801"/>
        <dbReference type="ChEBI" id="CHEBI:15378"/>
        <dbReference type="ChEBI" id="CHEBI:30616"/>
        <dbReference type="ChEBI" id="CHEBI:33019"/>
        <dbReference type="ChEBI" id="CHEBI:57328"/>
        <dbReference type="ChEBI" id="CHEBI:61723"/>
        <dbReference type="EC" id="2.7.7.3"/>
    </reaction>
</comment>
<evidence type="ECO:0000256" key="5">
    <source>
        <dbReference type="ARBA" id="ARBA00022840"/>
    </source>
</evidence>
<evidence type="ECO:0000256" key="1">
    <source>
        <dbReference type="ARBA" id="ARBA00022490"/>
    </source>
</evidence>
<dbReference type="GO" id="GO:0005524">
    <property type="term" value="F:ATP binding"/>
    <property type="evidence" value="ECO:0007669"/>
    <property type="project" value="UniProtKB-KW"/>
</dbReference>
<feature type="binding site" evidence="9">
    <location>
        <begin position="123"/>
        <end position="129"/>
    </location>
    <ligand>
        <name>ATP</name>
        <dbReference type="ChEBI" id="CHEBI:30616"/>
    </ligand>
</feature>
<dbReference type="RefSeq" id="WP_350344903.1">
    <property type="nucleotide sequence ID" value="NZ_CP158367.1"/>
</dbReference>
<comment type="subcellular location">
    <subcellularLocation>
        <location evidence="9">Cytoplasm</location>
    </subcellularLocation>
</comment>
<evidence type="ECO:0000313" key="11">
    <source>
        <dbReference type="EMBL" id="XBX76169.1"/>
    </source>
</evidence>
<keyword evidence="3 9" id="KW-0548">Nucleotidyltransferase</keyword>
<evidence type="ECO:0000259" key="10">
    <source>
        <dbReference type="Pfam" id="PF01467"/>
    </source>
</evidence>
<feature type="binding site" evidence="9">
    <location>
        <begin position="9"/>
        <end position="10"/>
    </location>
    <ligand>
        <name>ATP</name>
        <dbReference type="ChEBI" id="CHEBI:30616"/>
    </ligand>
</feature>
<dbReference type="NCBIfam" id="TIGR01510">
    <property type="entry name" value="coaD_prev_kdtB"/>
    <property type="match status" value="1"/>
</dbReference>
<keyword evidence="7 9" id="KW-0173">Coenzyme A biosynthesis</keyword>
<proteinExistence type="inferred from homology"/>
<dbReference type="SUPFAM" id="SSF52374">
    <property type="entry name" value="Nucleotidylyl transferase"/>
    <property type="match status" value="1"/>
</dbReference>
<feature type="binding site" evidence="9">
    <location>
        <position position="87"/>
    </location>
    <ligand>
        <name>substrate</name>
    </ligand>
</feature>
<dbReference type="PANTHER" id="PTHR21342">
    <property type="entry name" value="PHOSPHOPANTETHEINE ADENYLYLTRANSFERASE"/>
    <property type="match status" value="1"/>
</dbReference>
<evidence type="ECO:0000256" key="2">
    <source>
        <dbReference type="ARBA" id="ARBA00022679"/>
    </source>
</evidence>
<evidence type="ECO:0000256" key="7">
    <source>
        <dbReference type="ARBA" id="ARBA00022993"/>
    </source>
</evidence>
<gene>
    <name evidence="9 11" type="primary">coaD</name>
    <name evidence="11" type="ORF">PRVXT_001347</name>
</gene>
<comment type="cofactor">
    <cofactor evidence="9">
        <name>Mg(2+)</name>
        <dbReference type="ChEBI" id="CHEBI:18420"/>
    </cofactor>
</comment>
<reference evidence="11" key="1">
    <citation type="journal article" date="2013" name="Extremophiles">
        <title>Proteinivorax tanatarense gen. nov., sp. nov., an anaerobic, haloalkaliphilic, proteolytic bacterium isolated from a decaying algal bloom, and proposal of Proteinivoraceae fam. nov.</title>
        <authorList>
            <person name="Kevbrin V."/>
            <person name="Boltyanskaya Y."/>
            <person name="Zhilina T."/>
            <person name="Kolganova T."/>
            <person name="Lavrentjeva E."/>
            <person name="Kuznetsov B."/>
        </authorList>
    </citation>
    <scope>NUCLEOTIDE SEQUENCE</scope>
    <source>
        <strain evidence="11">Z-910T</strain>
    </source>
</reference>
<dbReference type="PANTHER" id="PTHR21342:SF1">
    <property type="entry name" value="PHOSPHOPANTETHEINE ADENYLYLTRANSFERASE"/>
    <property type="match status" value="1"/>
</dbReference>
<protein>
    <recommendedName>
        <fullName evidence="9">Phosphopantetheine adenylyltransferase</fullName>
        <ecNumber evidence="9">2.7.7.3</ecNumber>
    </recommendedName>
    <alternativeName>
        <fullName evidence="9">Dephospho-CoA pyrophosphorylase</fullName>
    </alternativeName>
    <alternativeName>
        <fullName evidence="9">Pantetheine-phosphate adenylyltransferase</fullName>
        <shortName evidence="9">PPAT</shortName>
    </alternativeName>
</protein>
<dbReference type="InterPro" id="IPR014729">
    <property type="entry name" value="Rossmann-like_a/b/a_fold"/>
</dbReference>
<dbReference type="GO" id="GO:0015937">
    <property type="term" value="P:coenzyme A biosynthetic process"/>
    <property type="evidence" value="ECO:0007669"/>
    <property type="project" value="UniProtKB-UniRule"/>
</dbReference>
<keyword evidence="2 9" id="KW-0808">Transferase</keyword>
<evidence type="ECO:0000256" key="9">
    <source>
        <dbReference type="HAMAP-Rule" id="MF_00151"/>
    </source>
</evidence>
<keyword evidence="4 9" id="KW-0547">Nucleotide-binding</keyword>
<dbReference type="GO" id="GO:0005737">
    <property type="term" value="C:cytoplasm"/>
    <property type="evidence" value="ECO:0007669"/>
    <property type="project" value="UniProtKB-SubCell"/>
</dbReference>
<feature type="site" description="Transition state stabilizer" evidence="9">
    <location>
        <position position="17"/>
    </location>
</feature>
<dbReference type="InterPro" id="IPR001980">
    <property type="entry name" value="PPAT"/>
</dbReference>
<evidence type="ECO:0000256" key="3">
    <source>
        <dbReference type="ARBA" id="ARBA00022695"/>
    </source>
</evidence>
<accession>A0AAU7VR92</accession>
<name>A0AAU7VR92_9FIRM</name>
<keyword evidence="1 9" id="KW-0963">Cytoplasm</keyword>